<keyword evidence="5 10" id="KW-0472">Membrane</keyword>
<comment type="caution">
    <text evidence="11">The sequence shown here is derived from an EMBL/GenBank/DDBJ whole genome shotgun (WGS) entry which is preliminary data.</text>
</comment>
<dbReference type="STRING" id="1423735.FC15_GL001672"/>
<dbReference type="PATRIC" id="fig|1423735.3.peg.1736"/>
<dbReference type="HAMAP" id="MF_00454">
    <property type="entry name" value="FluC"/>
    <property type="match status" value="1"/>
</dbReference>
<keyword evidence="10" id="KW-0915">Sodium</keyword>
<protein>
    <recommendedName>
        <fullName evidence="10">Fluoride-specific ion channel FluC</fullName>
    </recommendedName>
</protein>
<feature type="binding site" evidence="10">
    <location>
        <position position="74"/>
    </location>
    <ligand>
        <name>Na(+)</name>
        <dbReference type="ChEBI" id="CHEBI:29101"/>
        <note>structural</note>
    </ligand>
</feature>
<evidence type="ECO:0000256" key="10">
    <source>
        <dbReference type="HAMAP-Rule" id="MF_00454"/>
    </source>
</evidence>
<keyword evidence="10" id="KW-0479">Metal-binding</keyword>
<comment type="subcellular location">
    <subcellularLocation>
        <location evidence="1 10">Cell membrane</location>
        <topology evidence="1 10">Multi-pass membrane protein</topology>
    </subcellularLocation>
</comment>
<dbReference type="PANTHER" id="PTHR28259:SF1">
    <property type="entry name" value="FLUORIDE EXPORT PROTEIN 1-RELATED"/>
    <property type="match status" value="1"/>
</dbReference>
<keyword evidence="2 10" id="KW-1003">Cell membrane</keyword>
<dbReference type="Proteomes" id="UP000051315">
    <property type="component" value="Unassembled WGS sequence"/>
</dbReference>
<comment type="activity regulation">
    <text evidence="10">Na(+) is not transported, but it plays an essential structural role and its presence is essential for fluoride channel function.</text>
</comment>
<feature type="transmembrane region" description="Helical" evidence="10">
    <location>
        <begin position="99"/>
        <end position="120"/>
    </location>
</feature>
<dbReference type="EMBL" id="AZFX01000050">
    <property type="protein sequence ID" value="KRM09457.1"/>
    <property type="molecule type" value="Genomic_DNA"/>
</dbReference>
<evidence type="ECO:0000256" key="4">
    <source>
        <dbReference type="ARBA" id="ARBA00022989"/>
    </source>
</evidence>
<feature type="transmembrane region" description="Helical" evidence="10">
    <location>
        <begin position="63"/>
        <end position="87"/>
    </location>
</feature>
<dbReference type="PANTHER" id="PTHR28259">
    <property type="entry name" value="FLUORIDE EXPORT PROTEIN 1-RELATED"/>
    <property type="match status" value="1"/>
</dbReference>
<organism evidence="11 12">
    <name type="scientific">Lapidilactobacillus concavus DSM 17758</name>
    <dbReference type="NCBI Taxonomy" id="1423735"/>
    <lineage>
        <taxon>Bacteria</taxon>
        <taxon>Bacillati</taxon>
        <taxon>Bacillota</taxon>
        <taxon>Bacilli</taxon>
        <taxon>Lactobacillales</taxon>
        <taxon>Lactobacillaceae</taxon>
        <taxon>Lapidilactobacillus</taxon>
    </lineage>
</organism>
<evidence type="ECO:0000313" key="11">
    <source>
        <dbReference type="EMBL" id="KRM09457.1"/>
    </source>
</evidence>
<comment type="similarity">
    <text evidence="7 10">Belongs to the fluoride channel Fluc/FEX (TC 1.A.43) family.</text>
</comment>
<evidence type="ECO:0000256" key="6">
    <source>
        <dbReference type="ARBA" id="ARBA00023303"/>
    </source>
</evidence>
<evidence type="ECO:0000256" key="5">
    <source>
        <dbReference type="ARBA" id="ARBA00023136"/>
    </source>
</evidence>
<evidence type="ECO:0000256" key="3">
    <source>
        <dbReference type="ARBA" id="ARBA00022692"/>
    </source>
</evidence>
<keyword evidence="6 10" id="KW-0407">Ion channel</keyword>
<dbReference type="GO" id="GO:0140114">
    <property type="term" value="P:cellular detoxification of fluoride"/>
    <property type="evidence" value="ECO:0007669"/>
    <property type="project" value="UniProtKB-UniRule"/>
</dbReference>
<keyword evidence="10" id="KW-0813">Transport</keyword>
<evidence type="ECO:0000256" key="7">
    <source>
        <dbReference type="ARBA" id="ARBA00035120"/>
    </source>
</evidence>
<name>A0A0R1VUK4_9LACO</name>
<feature type="binding site" evidence="10">
    <location>
        <position position="77"/>
    </location>
    <ligand>
        <name>Na(+)</name>
        <dbReference type="ChEBI" id="CHEBI:29101"/>
        <note>structural</note>
    </ligand>
</feature>
<dbReference type="GO" id="GO:0062054">
    <property type="term" value="F:fluoride channel activity"/>
    <property type="evidence" value="ECO:0007669"/>
    <property type="project" value="UniProtKB-UniRule"/>
</dbReference>
<feature type="transmembrane region" description="Helical" evidence="10">
    <location>
        <begin position="36"/>
        <end position="57"/>
    </location>
</feature>
<proteinExistence type="inferred from homology"/>
<comment type="catalytic activity">
    <reaction evidence="8">
        <text>fluoride(in) = fluoride(out)</text>
        <dbReference type="Rhea" id="RHEA:76159"/>
        <dbReference type="ChEBI" id="CHEBI:17051"/>
    </reaction>
    <physiologicalReaction direction="left-to-right" evidence="8">
        <dbReference type="Rhea" id="RHEA:76160"/>
    </physiologicalReaction>
</comment>
<sequence>MEVADLTDLMVAFFGFWGGVARLSSARLLGSPWNTLLVNLLGAFLLPLWNNFFGIRLTKNRRWILVGVGTGFFGAFTTFSSFCLDFMRLMMAGRTTLALLYLLLSMVGGLIAAWLGTIFAQRLSLKGMSY</sequence>
<keyword evidence="4 10" id="KW-1133">Transmembrane helix</keyword>
<dbReference type="Pfam" id="PF02537">
    <property type="entry name" value="CRCB"/>
    <property type="match status" value="1"/>
</dbReference>
<evidence type="ECO:0000313" key="12">
    <source>
        <dbReference type="Proteomes" id="UP000051315"/>
    </source>
</evidence>
<evidence type="ECO:0000256" key="9">
    <source>
        <dbReference type="ARBA" id="ARBA00049940"/>
    </source>
</evidence>
<evidence type="ECO:0000256" key="1">
    <source>
        <dbReference type="ARBA" id="ARBA00004651"/>
    </source>
</evidence>
<comment type="function">
    <text evidence="9 10">Fluoride-specific ion channel. Important for reducing fluoride concentration in the cell, thus reducing its toxicity.</text>
</comment>
<evidence type="ECO:0000256" key="2">
    <source>
        <dbReference type="ARBA" id="ARBA00022475"/>
    </source>
</evidence>
<feature type="transmembrane region" description="Helical" evidence="10">
    <location>
        <begin position="6"/>
        <end position="24"/>
    </location>
</feature>
<gene>
    <name evidence="10" type="primary">fluC</name>
    <name evidence="10" type="synonym">crcB</name>
    <name evidence="11" type="ORF">FC15_GL001672</name>
</gene>
<accession>A0A0R1VUK4</accession>
<dbReference type="GO" id="GO:0005886">
    <property type="term" value="C:plasma membrane"/>
    <property type="evidence" value="ECO:0007669"/>
    <property type="project" value="UniProtKB-SubCell"/>
</dbReference>
<reference evidence="11 12" key="1">
    <citation type="journal article" date="2015" name="Genome Announc.">
        <title>Expanding the biotechnology potential of lactobacilli through comparative genomics of 213 strains and associated genera.</title>
        <authorList>
            <person name="Sun Z."/>
            <person name="Harris H.M."/>
            <person name="McCann A."/>
            <person name="Guo C."/>
            <person name="Argimon S."/>
            <person name="Zhang W."/>
            <person name="Yang X."/>
            <person name="Jeffery I.B."/>
            <person name="Cooney J.C."/>
            <person name="Kagawa T.F."/>
            <person name="Liu W."/>
            <person name="Song Y."/>
            <person name="Salvetti E."/>
            <person name="Wrobel A."/>
            <person name="Rasinkangas P."/>
            <person name="Parkhill J."/>
            <person name="Rea M.C."/>
            <person name="O'Sullivan O."/>
            <person name="Ritari J."/>
            <person name="Douillard F.P."/>
            <person name="Paul Ross R."/>
            <person name="Yang R."/>
            <person name="Briner A.E."/>
            <person name="Felis G.E."/>
            <person name="de Vos W.M."/>
            <person name="Barrangou R."/>
            <person name="Klaenhammer T.R."/>
            <person name="Caufield P.W."/>
            <person name="Cui Y."/>
            <person name="Zhang H."/>
            <person name="O'Toole P.W."/>
        </authorList>
    </citation>
    <scope>NUCLEOTIDE SEQUENCE [LARGE SCALE GENOMIC DNA]</scope>
    <source>
        <strain evidence="11 12">DSM 17758</strain>
    </source>
</reference>
<dbReference type="AlphaFoldDB" id="A0A0R1VUK4"/>
<keyword evidence="12" id="KW-1185">Reference proteome</keyword>
<dbReference type="InterPro" id="IPR003691">
    <property type="entry name" value="FluC"/>
</dbReference>
<evidence type="ECO:0000256" key="8">
    <source>
        <dbReference type="ARBA" id="ARBA00035585"/>
    </source>
</evidence>
<keyword evidence="3 10" id="KW-0812">Transmembrane</keyword>
<dbReference type="GO" id="GO:0046872">
    <property type="term" value="F:metal ion binding"/>
    <property type="evidence" value="ECO:0007669"/>
    <property type="project" value="UniProtKB-KW"/>
</dbReference>
<keyword evidence="10" id="KW-0406">Ion transport</keyword>